<keyword evidence="1" id="KW-0732">Signal</keyword>
<comment type="caution">
    <text evidence="2">The sequence shown here is derived from an EMBL/GenBank/DDBJ whole genome shotgun (WGS) entry which is preliminary data.</text>
</comment>
<organism evidence="2 3">
    <name type="scientific">Flavobacterium luteum</name>
    <dbReference type="NCBI Taxonomy" id="2026654"/>
    <lineage>
        <taxon>Bacteria</taxon>
        <taxon>Pseudomonadati</taxon>
        <taxon>Bacteroidota</taxon>
        <taxon>Flavobacteriia</taxon>
        <taxon>Flavobacteriales</taxon>
        <taxon>Flavobacteriaceae</taxon>
        <taxon>Flavobacterium</taxon>
    </lineage>
</organism>
<evidence type="ECO:0000256" key="1">
    <source>
        <dbReference type="SAM" id="SignalP"/>
    </source>
</evidence>
<dbReference type="NCBIfam" id="NF047658">
    <property type="entry name" value="HYC_CC_PP"/>
    <property type="match status" value="1"/>
</dbReference>
<sequence>MKFKKHISIVLAFFLLVSNVGLAFNVHYCGKNIASVSLKTAIPAQNFEEGCCKKITLKKHSCCSDKVFSFQQKSDNLIIKAFSFHSDYLFTMKEWIPIVFSSVSNFKNSKITSYYCDANAPPLFKLYHQYIFYA</sequence>
<protein>
    <submittedName>
        <fullName evidence="2">Uncharacterized protein</fullName>
    </submittedName>
</protein>
<name>A0A7J5AGG6_9FLAO</name>
<dbReference type="Pfam" id="PF26622">
    <property type="entry name" value="DUF8199"/>
    <property type="match status" value="1"/>
</dbReference>
<dbReference type="EMBL" id="WAEM01000002">
    <property type="protein sequence ID" value="KAB1156674.1"/>
    <property type="molecule type" value="Genomic_DNA"/>
</dbReference>
<feature type="chain" id="PRO_5029916375" evidence="1">
    <location>
        <begin position="24"/>
        <end position="134"/>
    </location>
</feature>
<dbReference type="RefSeq" id="WP_151106669.1">
    <property type="nucleotide sequence ID" value="NZ_WAEM01000002.1"/>
</dbReference>
<proteinExistence type="predicted"/>
<keyword evidence="3" id="KW-1185">Reference proteome</keyword>
<evidence type="ECO:0000313" key="2">
    <source>
        <dbReference type="EMBL" id="KAB1156674.1"/>
    </source>
</evidence>
<dbReference type="InterPro" id="IPR058060">
    <property type="entry name" value="HYC_CC_PP"/>
</dbReference>
<evidence type="ECO:0000313" key="3">
    <source>
        <dbReference type="Proteomes" id="UP000490922"/>
    </source>
</evidence>
<dbReference type="OrthoDB" id="795045at2"/>
<dbReference type="Proteomes" id="UP000490922">
    <property type="component" value="Unassembled WGS sequence"/>
</dbReference>
<dbReference type="AlphaFoldDB" id="A0A7J5AGG6"/>
<reference evidence="2 3" key="1">
    <citation type="submission" date="2019-09" db="EMBL/GenBank/DDBJ databases">
        <title>Flavobacterium sp. nov., isolated from glacier ice.</title>
        <authorList>
            <person name="Liu Q."/>
        </authorList>
    </citation>
    <scope>NUCLEOTIDE SEQUENCE [LARGE SCALE GENOMIC DNA]</scope>
    <source>
        <strain evidence="2 3">NBRC 112527</strain>
    </source>
</reference>
<gene>
    <name evidence="2" type="ORF">F6464_04790</name>
</gene>
<accession>A0A7J5AGG6</accession>
<dbReference type="InterPro" id="IPR058512">
    <property type="entry name" value="DUF8199"/>
</dbReference>
<feature type="signal peptide" evidence="1">
    <location>
        <begin position="1"/>
        <end position="23"/>
    </location>
</feature>